<comment type="similarity">
    <text evidence="1 5">Belongs to the N(4)/N(6)-methyltransferase family.</text>
</comment>
<name>A0A0R1VLX7_9LACO</name>
<dbReference type="Gene3D" id="3.40.50.150">
    <property type="entry name" value="Vaccinia Virus protein VP39"/>
    <property type="match status" value="1"/>
</dbReference>
<dbReference type="RefSeq" id="WP_025015617.1">
    <property type="nucleotide sequence ID" value="NZ_AZFU01000007.1"/>
</dbReference>
<dbReference type="eggNOG" id="COG2189">
    <property type="taxonomic scope" value="Bacteria"/>
</dbReference>
<dbReference type="GO" id="GO:0008170">
    <property type="term" value="F:N-methyltransferase activity"/>
    <property type="evidence" value="ECO:0007669"/>
    <property type="project" value="InterPro"/>
</dbReference>
<evidence type="ECO:0000256" key="1">
    <source>
        <dbReference type="ARBA" id="ARBA00006594"/>
    </source>
</evidence>
<dbReference type="PRINTS" id="PR00508">
    <property type="entry name" value="S21N4MTFRASE"/>
</dbReference>
<dbReference type="Pfam" id="PF01555">
    <property type="entry name" value="N6_N4_Mtase"/>
    <property type="match status" value="1"/>
</dbReference>
<evidence type="ECO:0000256" key="2">
    <source>
        <dbReference type="ARBA" id="ARBA00022603"/>
    </source>
</evidence>
<accession>A0A0R1VLX7</accession>
<dbReference type="CDD" id="cd02440">
    <property type="entry name" value="AdoMet_MTases"/>
    <property type="match status" value="1"/>
</dbReference>
<dbReference type="InterPro" id="IPR001091">
    <property type="entry name" value="RM_Methyltransferase"/>
</dbReference>
<dbReference type="FunFam" id="3.40.50.150:FF:000347">
    <property type="entry name" value="Methyltransferase"/>
    <property type="match status" value="1"/>
</dbReference>
<dbReference type="EC" id="2.1.1.-" evidence="5"/>
<evidence type="ECO:0000313" key="8">
    <source>
        <dbReference type="Proteomes" id="UP000051307"/>
    </source>
</evidence>
<dbReference type="PANTHER" id="PTHR13370:SF24">
    <property type="entry name" value="TYPE III RESTRICTION-MODIFICATION ENZYME STYLTI MOD SUBUNIT"/>
    <property type="match status" value="1"/>
</dbReference>
<comment type="caution">
    <text evidence="7">The sequence shown here is derived from an EMBL/GenBank/DDBJ whole genome shotgun (WGS) entry which is preliminary data.</text>
</comment>
<dbReference type="SUPFAM" id="SSF53335">
    <property type="entry name" value="S-adenosyl-L-methionine-dependent methyltransferases"/>
    <property type="match status" value="1"/>
</dbReference>
<evidence type="ECO:0000256" key="3">
    <source>
        <dbReference type="ARBA" id="ARBA00022679"/>
    </source>
</evidence>
<dbReference type="GO" id="GO:0032259">
    <property type="term" value="P:methylation"/>
    <property type="evidence" value="ECO:0007669"/>
    <property type="project" value="UniProtKB-KW"/>
</dbReference>
<reference evidence="7 8" key="1">
    <citation type="journal article" date="2015" name="Genome Announc.">
        <title>Expanding the biotechnology potential of lactobacilli through comparative genomics of 213 strains and associated genera.</title>
        <authorList>
            <person name="Sun Z."/>
            <person name="Harris H.M."/>
            <person name="McCann A."/>
            <person name="Guo C."/>
            <person name="Argimon S."/>
            <person name="Zhang W."/>
            <person name="Yang X."/>
            <person name="Jeffery I.B."/>
            <person name="Cooney J.C."/>
            <person name="Kagawa T.F."/>
            <person name="Liu W."/>
            <person name="Song Y."/>
            <person name="Salvetti E."/>
            <person name="Wrobel A."/>
            <person name="Rasinkangas P."/>
            <person name="Parkhill J."/>
            <person name="Rea M.C."/>
            <person name="O'Sullivan O."/>
            <person name="Ritari J."/>
            <person name="Douillard F.P."/>
            <person name="Paul Ross R."/>
            <person name="Yang R."/>
            <person name="Briner A.E."/>
            <person name="Felis G.E."/>
            <person name="de Vos W.M."/>
            <person name="Barrangou R."/>
            <person name="Klaenhammer T.R."/>
            <person name="Caufield P.W."/>
            <person name="Cui Y."/>
            <person name="Zhang H."/>
            <person name="O'Toole P.W."/>
        </authorList>
    </citation>
    <scope>NUCLEOTIDE SEQUENCE [LARGE SCALE GENOMIC DNA]</scope>
    <source>
        <strain evidence="7 8">DSM 16761</strain>
    </source>
</reference>
<evidence type="ECO:0000256" key="4">
    <source>
        <dbReference type="ARBA" id="ARBA00022747"/>
    </source>
</evidence>
<feature type="domain" description="DNA methylase N-4/N-6" evidence="6">
    <location>
        <begin position="20"/>
        <end position="265"/>
    </location>
</feature>
<dbReference type="AlphaFoldDB" id="A0A0R1VLX7"/>
<dbReference type="GO" id="GO:0005737">
    <property type="term" value="C:cytoplasm"/>
    <property type="evidence" value="ECO:0007669"/>
    <property type="project" value="TreeGrafter"/>
</dbReference>
<dbReference type="InterPro" id="IPR029063">
    <property type="entry name" value="SAM-dependent_MTases_sf"/>
</dbReference>
<organism evidence="7 8">
    <name type="scientific">Lactobacillus kitasatonis DSM 16761 = JCM 1039</name>
    <dbReference type="NCBI Taxonomy" id="1423767"/>
    <lineage>
        <taxon>Bacteria</taxon>
        <taxon>Bacillati</taxon>
        <taxon>Bacillota</taxon>
        <taxon>Bacilli</taxon>
        <taxon>Lactobacillales</taxon>
        <taxon>Lactobacillaceae</taxon>
        <taxon>Lactobacillus</taxon>
    </lineage>
</organism>
<dbReference type="GO" id="GO:0009307">
    <property type="term" value="P:DNA restriction-modification system"/>
    <property type="evidence" value="ECO:0007669"/>
    <property type="project" value="UniProtKB-KW"/>
</dbReference>
<protein>
    <recommendedName>
        <fullName evidence="5">Methyltransferase</fullName>
        <ecNumber evidence="5">2.1.1.-</ecNumber>
    </recommendedName>
</protein>
<gene>
    <name evidence="7" type="ORF">FC59_GL000002</name>
</gene>
<dbReference type="GO" id="GO:0003677">
    <property type="term" value="F:DNA binding"/>
    <property type="evidence" value="ECO:0007669"/>
    <property type="project" value="InterPro"/>
</dbReference>
<keyword evidence="2 7" id="KW-0489">Methyltransferase</keyword>
<proteinExistence type="inferred from homology"/>
<evidence type="ECO:0000256" key="5">
    <source>
        <dbReference type="RuleBase" id="RU362026"/>
    </source>
</evidence>
<sequence length="393" mass="45144">MIVKQGDCLVEMSRLKTNSVDLIYLDPPFFTNKRHRSTSKSDKDISFNDNWDSKEQYIQYMSERLKEAHRVLKETGNIFVHCDNNASYIFRDILEKIFGSSNFQSEIIWTYKRWSNSKRGLINAHQTILFYSKTSKFKFNRIYTDYSPTTNVDQLLQERVRDSNNKTVYKRDDNGNTIAPKAKKGVPLSNVWDIPYLNPKAEERVGYPTQKPLALLERIIRLGSDPGDVVLDPFCGSGTTLVAAKLLDREFIGFDVSADAINITNSRLANPIETKSRLLKKGVSSYITKNEMVLNLLHSINAKPVFRNKSIDGIINDLDNDQLILVKIQTKNESLEETKTLLARALNKKKLSRGLIIRTHKDEYLETSLMPSYSTVDIKVIDSYNLIIKQWLS</sequence>
<dbReference type="PATRIC" id="fig|1423767.3.peg.3"/>
<dbReference type="PROSITE" id="PS00092">
    <property type="entry name" value="N6_MTASE"/>
    <property type="match status" value="1"/>
</dbReference>
<dbReference type="PANTHER" id="PTHR13370">
    <property type="entry name" value="RNA METHYLASE-RELATED"/>
    <property type="match status" value="1"/>
</dbReference>
<dbReference type="OrthoDB" id="9800801at2"/>
<keyword evidence="3 7" id="KW-0808">Transferase</keyword>
<dbReference type="Proteomes" id="UP000051307">
    <property type="component" value="Unassembled WGS sequence"/>
</dbReference>
<keyword evidence="4" id="KW-0680">Restriction system</keyword>
<dbReference type="InterPro" id="IPR002941">
    <property type="entry name" value="DNA_methylase_N4/N6"/>
</dbReference>
<dbReference type="InterPro" id="IPR002052">
    <property type="entry name" value="DNA_methylase_N6_adenine_CS"/>
</dbReference>
<evidence type="ECO:0000313" key="7">
    <source>
        <dbReference type="EMBL" id="KRM06325.1"/>
    </source>
</evidence>
<evidence type="ECO:0000259" key="6">
    <source>
        <dbReference type="Pfam" id="PF01555"/>
    </source>
</evidence>
<dbReference type="EMBL" id="AZFU01000007">
    <property type="protein sequence ID" value="KRM06325.1"/>
    <property type="molecule type" value="Genomic_DNA"/>
</dbReference>